<reference evidence="1 2" key="1">
    <citation type="journal article" date="2019" name="Mol. Ecol. Resour.">
        <title>Improving Illumina assemblies with Hi-C and long reads: an example with the North African dromedary.</title>
        <authorList>
            <person name="Elbers J.P."/>
            <person name="Rogers M.F."/>
            <person name="Perelman P.L."/>
            <person name="Proskuryakova A.A."/>
            <person name="Serdyukova N.A."/>
            <person name="Johnson W.E."/>
            <person name="Horin P."/>
            <person name="Corander J."/>
            <person name="Murphy D."/>
            <person name="Burger P.A."/>
        </authorList>
    </citation>
    <scope>NUCLEOTIDE SEQUENCE [LARGE SCALE GENOMIC DNA]</scope>
    <source>
        <strain evidence="1">Drom800</strain>
        <tissue evidence="1">Blood</tissue>
    </source>
</reference>
<evidence type="ECO:0000313" key="2">
    <source>
        <dbReference type="Proteomes" id="UP000299084"/>
    </source>
</evidence>
<organism evidence="1 2">
    <name type="scientific">Camelus dromedarius</name>
    <name type="common">Dromedary</name>
    <name type="synonym">Arabian camel</name>
    <dbReference type="NCBI Taxonomy" id="9838"/>
    <lineage>
        <taxon>Eukaryota</taxon>
        <taxon>Metazoa</taxon>
        <taxon>Chordata</taxon>
        <taxon>Craniata</taxon>
        <taxon>Vertebrata</taxon>
        <taxon>Euteleostomi</taxon>
        <taxon>Mammalia</taxon>
        <taxon>Eutheria</taxon>
        <taxon>Laurasiatheria</taxon>
        <taxon>Artiodactyla</taxon>
        <taxon>Tylopoda</taxon>
        <taxon>Camelidae</taxon>
        <taxon>Camelus</taxon>
    </lineage>
</organism>
<dbReference type="AlphaFoldDB" id="A0A5N4D0H2"/>
<gene>
    <name evidence="1" type="ORF">Cadr_000020288</name>
</gene>
<name>A0A5N4D0H2_CAMDR</name>
<dbReference type="EMBL" id="JWIN03000017">
    <property type="protein sequence ID" value="KAB1264605.1"/>
    <property type="molecule type" value="Genomic_DNA"/>
</dbReference>
<proteinExistence type="predicted"/>
<evidence type="ECO:0000313" key="1">
    <source>
        <dbReference type="EMBL" id="KAB1264605.1"/>
    </source>
</evidence>
<comment type="caution">
    <text evidence="1">The sequence shown here is derived from an EMBL/GenBank/DDBJ whole genome shotgun (WGS) entry which is preliminary data.</text>
</comment>
<keyword evidence="2" id="KW-1185">Reference proteome</keyword>
<sequence>MKLPMGPRRGRDALCETVCGDNHPGPGQGQMDIACDE</sequence>
<dbReference type="Proteomes" id="UP000299084">
    <property type="component" value="Unassembled WGS sequence"/>
</dbReference>
<protein>
    <submittedName>
        <fullName evidence="1">Uncharacterized protein</fullName>
    </submittedName>
</protein>
<accession>A0A5N4D0H2</accession>
<feature type="non-terminal residue" evidence="1">
    <location>
        <position position="37"/>
    </location>
</feature>